<dbReference type="Proteomes" id="UP000482800">
    <property type="component" value="Unassembled WGS sequence"/>
</dbReference>
<protein>
    <submittedName>
        <fullName evidence="3">Uncharacterized protein</fullName>
    </submittedName>
</protein>
<evidence type="ECO:0000313" key="3">
    <source>
        <dbReference type="EMBL" id="GFJ82164.1"/>
    </source>
</evidence>
<comment type="caution">
    <text evidence="3">The sequence shown here is derived from an EMBL/GenBank/DDBJ whole genome shotgun (WGS) entry which is preliminary data.</text>
</comment>
<feature type="transmembrane region" description="Helical" evidence="2">
    <location>
        <begin position="63"/>
        <end position="86"/>
    </location>
</feature>
<sequence>MPRAAPIRDQSRPYVLIDSRLRTDVTWWRRGIRRRYRSPILWGVSMMDAQEVRRASRLLAPGIPVVVFVLDFFLLFASYVLLSWVAPGLLGDVADRRAWFAAWISLVKAPITFVWVMAGSWRGWAAAMRNGEVGRPEVLTGRRRVLARVRNDAVEVASLLVAALIVFTRVRDPGDVGLWLVVAVTAAVPLLLPLPVQGPGWLVRRWWRARRGRRPSSTPGGSQVDDHQVDGAATV</sequence>
<feature type="transmembrane region" description="Helical" evidence="2">
    <location>
        <begin position="98"/>
        <end position="118"/>
    </location>
</feature>
<keyword evidence="2" id="KW-1133">Transmembrane helix</keyword>
<evidence type="ECO:0000256" key="1">
    <source>
        <dbReference type="SAM" id="MobiDB-lite"/>
    </source>
</evidence>
<organism evidence="3 4">
    <name type="scientific">Phytohabitans houttuyneae</name>
    <dbReference type="NCBI Taxonomy" id="1076126"/>
    <lineage>
        <taxon>Bacteria</taxon>
        <taxon>Bacillati</taxon>
        <taxon>Actinomycetota</taxon>
        <taxon>Actinomycetes</taxon>
        <taxon>Micromonosporales</taxon>
        <taxon>Micromonosporaceae</taxon>
    </lineage>
</organism>
<dbReference type="AlphaFoldDB" id="A0A6V8KEC0"/>
<keyword evidence="2" id="KW-0472">Membrane</keyword>
<dbReference type="EMBL" id="BLPF01000002">
    <property type="protein sequence ID" value="GFJ82164.1"/>
    <property type="molecule type" value="Genomic_DNA"/>
</dbReference>
<proteinExistence type="predicted"/>
<feature type="transmembrane region" description="Helical" evidence="2">
    <location>
        <begin position="152"/>
        <end position="170"/>
    </location>
</feature>
<feature type="transmembrane region" description="Helical" evidence="2">
    <location>
        <begin position="176"/>
        <end position="203"/>
    </location>
</feature>
<accession>A0A6V8KEC0</accession>
<reference evidence="3 4" key="2">
    <citation type="submission" date="2020-03" db="EMBL/GenBank/DDBJ databases">
        <authorList>
            <person name="Ichikawa N."/>
            <person name="Kimura A."/>
            <person name="Kitahashi Y."/>
            <person name="Uohara A."/>
        </authorList>
    </citation>
    <scope>NUCLEOTIDE SEQUENCE [LARGE SCALE GENOMIC DNA]</scope>
    <source>
        <strain evidence="3 4">NBRC 108639</strain>
    </source>
</reference>
<evidence type="ECO:0000313" key="4">
    <source>
        <dbReference type="Proteomes" id="UP000482800"/>
    </source>
</evidence>
<reference evidence="3 4" key="1">
    <citation type="submission" date="2020-03" db="EMBL/GenBank/DDBJ databases">
        <title>Whole genome shotgun sequence of Phytohabitans houttuyneae NBRC 108639.</title>
        <authorList>
            <person name="Komaki H."/>
            <person name="Tamura T."/>
        </authorList>
    </citation>
    <scope>NUCLEOTIDE SEQUENCE [LARGE SCALE GENOMIC DNA]</scope>
    <source>
        <strain evidence="3 4">NBRC 108639</strain>
    </source>
</reference>
<gene>
    <name evidence="3" type="ORF">Phou_063440</name>
</gene>
<feature type="region of interest" description="Disordered" evidence="1">
    <location>
        <begin position="212"/>
        <end position="235"/>
    </location>
</feature>
<keyword evidence="2" id="KW-0812">Transmembrane</keyword>
<evidence type="ECO:0000256" key="2">
    <source>
        <dbReference type="SAM" id="Phobius"/>
    </source>
</evidence>
<keyword evidence="4" id="KW-1185">Reference proteome</keyword>
<name>A0A6V8KEC0_9ACTN</name>